<dbReference type="Gene3D" id="3.40.190.10">
    <property type="entry name" value="Periplasmic binding protein-like II"/>
    <property type="match status" value="1"/>
</dbReference>
<dbReference type="GO" id="GO:0015833">
    <property type="term" value="P:peptide transport"/>
    <property type="evidence" value="ECO:0007669"/>
    <property type="project" value="TreeGrafter"/>
</dbReference>
<dbReference type="SUPFAM" id="SSF53850">
    <property type="entry name" value="Periplasmic binding protein-like II"/>
    <property type="match status" value="1"/>
</dbReference>
<feature type="domain" description="Solute-binding protein family 5" evidence="6">
    <location>
        <begin position="82"/>
        <end position="405"/>
    </location>
</feature>
<comment type="similarity">
    <text evidence="2">Belongs to the bacterial solute-binding protein 5 family.</text>
</comment>
<organism evidence="7 8">
    <name type="scientific">Devosia geojensis</name>
    <dbReference type="NCBI Taxonomy" id="443610"/>
    <lineage>
        <taxon>Bacteria</taxon>
        <taxon>Pseudomonadati</taxon>
        <taxon>Pseudomonadota</taxon>
        <taxon>Alphaproteobacteria</taxon>
        <taxon>Hyphomicrobiales</taxon>
        <taxon>Devosiaceae</taxon>
        <taxon>Devosia</taxon>
    </lineage>
</organism>
<evidence type="ECO:0000313" key="7">
    <source>
        <dbReference type="EMBL" id="KKB12143.1"/>
    </source>
</evidence>
<dbReference type="Pfam" id="PF00496">
    <property type="entry name" value="SBP_bac_5"/>
    <property type="match status" value="1"/>
</dbReference>
<protein>
    <submittedName>
        <fullName evidence="7">ABC transporter substrate-binding protein</fullName>
    </submittedName>
</protein>
<dbReference type="PANTHER" id="PTHR30290">
    <property type="entry name" value="PERIPLASMIC BINDING COMPONENT OF ABC TRANSPORTER"/>
    <property type="match status" value="1"/>
</dbReference>
<dbReference type="AlphaFoldDB" id="A0A0F5FTK1"/>
<feature type="chain" id="PRO_5002487096" evidence="5">
    <location>
        <begin position="31"/>
        <end position="508"/>
    </location>
</feature>
<dbReference type="Proteomes" id="UP000033632">
    <property type="component" value="Unassembled WGS sequence"/>
</dbReference>
<accession>A0A0F5FTK1</accession>
<gene>
    <name evidence="7" type="ORF">VE25_08795</name>
</gene>
<dbReference type="EMBL" id="JZEX01000088">
    <property type="protein sequence ID" value="KKB12143.1"/>
    <property type="molecule type" value="Genomic_DNA"/>
</dbReference>
<proteinExistence type="inferred from homology"/>
<keyword evidence="8" id="KW-1185">Reference proteome</keyword>
<dbReference type="InterPro" id="IPR000914">
    <property type="entry name" value="SBP_5_dom"/>
</dbReference>
<dbReference type="OrthoDB" id="8144963at2"/>
<evidence type="ECO:0000313" key="8">
    <source>
        <dbReference type="Proteomes" id="UP000033632"/>
    </source>
</evidence>
<comment type="caution">
    <text evidence="7">The sequence shown here is derived from an EMBL/GenBank/DDBJ whole genome shotgun (WGS) entry which is preliminary data.</text>
</comment>
<dbReference type="RefSeq" id="WP_046108234.1">
    <property type="nucleotide sequence ID" value="NZ_JZEX01000088.1"/>
</dbReference>
<dbReference type="PIRSF" id="PIRSF002741">
    <property type="entry name" value="MppA"/>
    <property type="match status" value="1"/>
</dbReference>
<evidence type="ECO:0000256" key="2">
    <source>
        <dbReference type="ARBA" id="ARBA00005695"/>
    </source>
</evidence>
<evidence type="ECO:0000259" key="6">
    <source>
        <dbReference type="Pfam" id="PF00496"/>
    </source>
</evidence>
<dbReference type="Gene3D" id="3.10.105.10">
    <property type="entry name" value="Dipeptide-binding Protein, Domain 3"/>
    <property type="match status" value="1"/>
</dbReference>
<feature type="signal peptide" evidence="5">
    <location>
        <begin position="1"/>
        <end position="30"/>
    </location>
</feature>
<dbReference type="CDD" id="cd00995">
    <property type="entry name" value="PBP2_NikA_DppA_OppA_like"/>
    <property type="match status" value="1"/>
</dbReference>
<dbReference type="GO" id="GO:1904680">
    <property type="term" value="F:peptide transmembrane transporter activity"/>
    <property type="evidence" value="ECO:0007669"/>
    <property type="project" value="TreeGrafter"/>
</dbReference>
<keyword evidence="4 5" id="KW-0732">Signal</keyword>
<dbReference type="GO" id="GO:0030288">
    <property type="term" value="C:outer membrane-bounded periplasmic space"/>
    <property type="evidence" value="ECO:0007669"/>
    <property type="project" value="UniProtKB-ARBA"/>
</dbReference>
<evidence type="ECO:0000256" key="5">
    <source>
        <dbReference type="SAM" id="SignalP"/>
    </source>
</evidence>
<name>A0A0F5FTK1_9HYPH</name>
<reference evidence="7 8" key="1">
    <citation type="submission" date="2015-03" db="EMBL/GenBank/DDBJ databases">
        <authorList>
            <person name="Hassan Y.I."/>
            <person name="Lepp D."/>
            <person name="Li X.-Z."/>
            <person name="Zhou T."/>
        </authorList>
    </citation>
    <scope>NUCLEOTIDE SEQUENCE [LARGE SCALE GENOMIC DNA]</scope>
    <source>
        <strain evidence="7 8">BD-c194</strain>
    </source>
</reference>
<dbReference type="PATRIC" id="fig|443610.3.peg.4337"/>
<dbReference type="InterPro" id="IPR030678">
    <property type="entry name" value="Peptide/Ni-bd"/>
</dbReference>
<comment type="subcellular location">
    <subcellularLocation>
        <location evidence="1">Periplasm</location>
    </subcellularLocation>
</comment>
<dbReference type="GO" id="GO:0043190">
    <property type="term" value="C:ATP-binding cassette (ABC) transporter complex"/>
    <property type="evidence" value="ECO:0007669"/>
    <property type="project" value="InterPro"/>
</dbReference>
<dbReference type="InterPro" id="IPR039424">
    <property type="entry name" value="SBP_5"/>
</dbReference>
<evidence type="ECO:0000256" key="1">
    <source>
        <dbReference type="ARBA" id="ARBA00004418"/>
    </source>
</evidence>
<evidence type="ECO:0000256" key="3">
    <source>
        <dbReference type="ARBA" id="ARBA00022448"/>
    </source>
</evidence>
<evidence type="ECO:0000256" key="4">
    <source>
        <dbReference type="ARBA" id="ARBA00022729"/>
    </source>
</evidence>
<keyword evidence="3" id="KW-0813">Transport</keyword>
<dbReference type="STRING" id="443610.VE25_08795"/>
<sequence length="508" mass="55193">MLTNSKSFRLGLATLTAAAAILAAMPGAMAASPRAEEGKMILVARQDPGTLDYTKSNLTALRLWIPANVVEPLVYFNQDGSVSPGVAESWTISDDRLTYTFVIREAKFSNGEPVTVEDVIYSLNTMKESPVSQNSSAYQAVSSIEKVDDRTVRITLSRPSQNFWRGMGSTAGLIQPEAAAGTIATNPIGTGPYKLVSYTSNSALEFTVNENYWGEAPAIKDVTVRIITDGTAGLNALEAGEVDTIPVITIDLWEQLMARGLDKSFTMVTYPQIGEPTYAVINQKLDPELRQALAMTLDRQAYNDAFGASWGAENTCTFALPNQPWYEPASAESCPYPYDIEKAMALVAEKGYASTPLEYASLSDVPDLSLPADIMVPTMQAAGFNMTRNAIDLARYSQLIFQGRPPQFDVTVMSGDADPAQWACSDESQASWSTYCSVDYTQALADADEALTDEEYLALMKQAADILRKDAVIVPIIAKKGVGLFEPDLKGFLEPRVAVAIEFAPLHW</sequence>
<dbReference type="PANTHER" id="PTHR30290:SF10">
    <property type="entry name" value="PERIPLASMIC OLIGOPEPTIDE-BINDING PROTEIN-RELATED"/>
    <property type="match status" value="1"/>
</dbReference>